<dbReference type="EMBL" id="NCVQ01000009">
    <property type="protein sequence ID" value="PWZ09240.1"/>
    <property type="molecule type" value="Genomic_DNA"/>
</dbReference>
<dbReference type="Proteomes" id="UP000251960">
    <property type="component" value="Chromosome 8"/>
</dbReference>
<name>A0A3L6DKV3_MAIZE</name>
<proteinExistence type="predicted"/>
<reference evidence="1 2" key="1">
    <citation type="journal article" date="2018" name="Nat. Genet.">
        <title>Extensive intraspecific gene order and gene structural variations between Mo17 and other maize genomes.</title>
        <authorList>
            <person name="Sun S."/>
            <person name="Zhou Y."/>
            <person name="Chen J."/>
            <person name="Shi J."/>
            <person name="Zhao H."/>
            <person name="Zhao H."/>
            <person name="Song W."/>
            <person name="Zhang M."/>
            <person name="Cui Y."/>
            <person name="Dong X."/>
            <person name="Liu H."/>
            <person name="Ma X."/>
            <person name="Jiao Y."/>
            <person name="Wang B."/>
            <person name="Wei X."/>
            <person name="Stein J.C."/>
            <person name="Glaubitz J.C."/>
            <person name="Lu F."/>
            <person name="Yu G."/>
            <person name="Liang C."/>
            <person name="Fengler K."/>
            <person name="Li B."/>
            <person name="Rafalski A."/>
            <person name="Schnable P.S."/>
            <person name="Ware D.H."/>
            <person name="Buckler E.S."/>
            <person name="Lai J."/>
        </authorList>
    </citation>
    <scope>NUCLEOTIDE SEQUENCE [LARGE SCALE GENOMIC DNA]</scope>
    <source>
        <strain evidence="2">cv. Missouri 17</strain>
        <tissue evidence="1">Seedling</tissue>
    </source>
</reference>
<protein>
    <submittedName>
        <fullName evidence="1">Uncharacterized protein</fullName>
    </submittedName>
</protein>
<comment type="caution">
    <text evidence="1">The sequence shown here is derived from an EMBL/GenBank/DDBJ whole genome shotgun (WGS) entry which is preliminary data.</text>
</comment>
<evidence type="ECO:0000313" key="1">
    <source>
        <dbReference type="EMBL" id="PWZ09240.1"/>
    </source>
</evidence>
<feature type="non-terminal residue" evidence="1">
    <location>
        <position position="1"/>
    </location>
</feature>
<accession>A0A3L6DKV3</accession>
<sequence length="12" mass="1396">IHQQGKKVRSQS</sequence>
<evidence type="ECO:0000313" key="2">
    <source>
        <dbReference type="Proteomes" id="UP000251960"/>
    </source>
</evidence>
<organism evidence="1 2">
    <name type="scientific">Zea mays</name>
    <name type="common">Maize</name>
    <dbReference type="NCBI Taxonomy" id="4577"/>
    <lineage>
        <taxon>Eukaryota</taxon>
        <taxon>Viridiplantae</taxon>
        <taxon>Streptophyta</taxon>
        <taxon>Embryophyta</taxon>
        <taxon>Tracheophyta</taxon>
        <taxon>Spermatophyta</taxon>
        <taxon>Magnoliopsida</taxon>
        <taxon>Liliopsida</taxon>
        <taxon>Poales</taxon>
        <taxon>Poaceae</taxon>
        <taxon>PACMAD clade</taxon>
        <taxon>Panicoideae</taxon>
        <taxon>Andropogonodae</taxon>
        <taxon>Andropogoneae</taxon>
        <taxon>Tripsacinae</taxon>
        <taxon>Zea</taxon>
    </lineage>
</organism>
<gene>
    <name evidence="1" type="ORF">Zm00014a_005074</name>
</gene>